<organism evidence="1 2">
    <name type="scientific">Trichoderma harzianum CBS 226.95</name>
    <dbReference type="NCBI Taxonomy" id="983964"/>
    <lineage>
        <taxon>Eukaryota</taxon>
        <taxon>Fungi</taxon>
        <taxon>Dikarya</taxon>
        <taxon>Ascomycota</taxon>
        <taxon>Pezizomycotina</taxon>
        <taxon>Sordariomycetes</taxon>
        <taxon>Hypocreomycetidae</taxon>
        <taxon>Hypocreales</taxon>
        <taxon>Hypocreaceae</taxon>
        <taxon>Trichoderma</taxon>
    </lineage>
</organism>
<name>A0A2T4A9R7_TRIHA</name>
<evidence type="ECO:0000313" key="2">
    <source>
        <dbReference type="Proteomes" id="UP000241690"/>
    </source>
</evidence>
<dbReference type="Proteomes" id="UP000241690">
    <property type="component" value="Unassembled WGS sequence"/>
</dbReference>
<sequence>MKDTINLGAVDKCCHQSAQSLQIIEYFGDCDSIIRKLHCWLQSLEESEGGRVWWYSDEPNPDQNCQQRHAEKSKDDIYSSTIHFSNPWIPGVVI</sequence>
<dbReference type="GeneID" id="36629015"/>
<accession>A0A2T4A9R7</accession>
<proteinExistence type="predicted"/>
<reference evidence="1 2" key="1">
    <citation type="submission" date="2016-07" db="EMBL/GenBank/DDBJ databases">
        <title>Multiple horizontal gene transfer events from other fungi enriched the ability of initially mycotrophic Trichoderma (Ascomycota) to feed on dead plant biomass.</title>
        <authorList>
            <consortium name="DOE Joint Genome Institute"/>
            <person name="Aerts A."/>
            <person name="Atanasova L."/>
            <person name="Chenthamara K."/>
            <person name="Zhang J."/>
            <person name="Grujic M."/>
            <person name="Henrissat B."/>
            <person name="Kuo A."/>
            <person name="Salamov A."/>
            <person name="Lipzen A."/>
            <person name="Labutti K."/>
            <person name="Barry K."/>
            <person name="Miao Y."/>
            <person name="Rahimi M.J."/>
            <person name="Shen Q."/>
            <person name="Grigoriev I.V."/>
            <person name="Kubicek C.P."/>
            <person name="Druzhinina I.S."/>
        </authorList>
    </citation>
    <scope>NUCLEOTIDE SEQUENCE [LARGE SCALE GENOMIC DNA]</scope>
    <source>
        <strain evidence="1 2">CBS 226.95</strain>
    </source>
</reference>
<dbReference type="EMBL" id="KZ679681">
    <property type="protein sequence ID" value="PTB53844.1"/>
    <property type="molecule type" value="Genomic_DNA"/>
</dbReference>
<dbReference type="RefSeq" id="XP_024773521.1">
    <property type="nucleotide sequence ID" value="XM_024920446.1"/>
</dbReference>
<protein>
    <submittedName>
        <fullName evidence="1">Uncharacterized protein</fullName>
    </submittedName>
</protein>
<evidence type="ECO:0000313" key="1">
    <source>
        <dbReference type="EMBL" id="PTB53844.1"/>
    </source>
</evidence>
<keyword evidence="2" id="KW-1185">Reference proteome</keyword>
<dbReference type="AlphaFoldDB" id="A0A2T4A9R7"/>
<gene>
    <name evidence="1" type="ORF">M431DRAFT_520774</name>
</gene>